<reference evidence="8" key="1">
    <citation type="journal article" date="2021" name="Sci. Rep.">
        <title>Diploid genomic architecture of Nitzschia inconspicua, an elite biomass production diatom.</title>
        <authorList>
            <person name="Oliver A."/>
            <person name="Podell S."/>
            <person name="Pinowska A."/>
            <person name="Traller J.C."/>
            <person name="Smith S.R."/>
            <person name="McClure R."/>
            <person name="Beliaev A."/>
            <person name="Bohutskyi P."/>
            <person name="Hill E.A."/>
            <person name="Rabines A."/>
            <person name="Zheng H."/>
            <person name="Allen L.Z."/>
            <person name="Kuo A."/>
            <person name="Grigoriev I.V."/>
            <person name="Allen A.E."/>
            <person name="Hazlebeck D."/>
            <person name="Allen E.E."/>
        </authorList>
    </citation>
    <scope>NUCLEOTIDE SEQUENCE</scope>
    <source>
        <strain evidence="8">Hildebrandi</strain>
    </source>
</reference>
<sequence length="943" mass="102677">MTEPSTTSAASEMVENTDETIDVVTPPSANNPAILTMNGDKNTPSTTASSKSRDRNTTSINNGQYRQVKTSDGTNARYPIQQLQQQTSQYPPSQIVYQTNNGSSNGSHSSNGSEDQNGGERQQQEQPHPSQFPTYPPTHSRGGSWSGGVYGIAPPVMGGYHPMPSPYPPGMPPPPIDPRTMMPGTVPGMPPSMMPSPMYPGAIPASPQFPPQNIAAMMAANQDTIGSTGSAASSRRSKRKDYPGHRRVHSYNGYSTNNQSYGSMDVSAFFAPPGVLPPTAPRTPRITPAATGRPGGGKHNRSDSGEFSPVSEIRNLAGRSPRRSPVMSPRLTSSLREGNFLGAPIPPPLMMPTAQGLDAAGSLNQYQQSPRPMMPRRDVFMGSDDERTFIHSSSSPISNSIRGSLRCDGRDMGGEAVFFLREDGDNKSRKYPQHKSSRKMHMRQKSAQLFMEDVKGTDQIPSCRDIIFLLLFVFHLIGIVYLGNTYGYESQRLHDDTMEDSDTAITVMYANLIYIAGLSGIIAVVISALALLLMMSIAQKIVHVALALAVTFSFVWGTMGIGLSPKKIVPVIGIIALALIIAYAFIVWDRIPFTAVNLDAGLKGIRANPGAIVVAFFFQLLALGWSIYYTFVVMGTYDAVQLGNLGGEFRGADNLIYILLVISYYWTLNVFLNIVQVTVAGVIGRWWYKPDGDSTSNGSDLVKAFFRSCFYSLGSICYGSLIVGPVRILRQLSVFFRPSEESNSLLCLHECIYFIQTCMTSCVDSLGDRYNSWAFTYIGLYGYGIVDAGLHSTELFEKRGWTTIVSDDLVPNVLSMISLGIGGLTGMVAYMLEKIEVLSLTSLGVPWMTSFVIGALVGLVVSSVLFGIISSSVSAVIVLFASSPVDFEHNHPQLSEEMRSAWREVWPGCMDVIDMRVQVAGYLDPTLNGTMTTHTSERHPLLP</sequence>
<dbReference type="Proteomes" id="UP000693970">
    <property type="component" value="Unassembled WGS sequence"/>
</dbReference>
<keyword evidence="3 7" id="KW-0812">Transmembrane</keyword>
<accession>A0A9K3KQ31</accession>
<feature type="transmembrane region" description="Helical" evidence="7">
    <location>
        <begin position="466"/>
        <end position="488"/>
    </location>
</feature>
<dbReference type="EMBL" id="JAGRRH010000020">
    <property type="protein sequence ID" value="KAG7347809.1"/>
    <property type="molecule type" value="Genomic_DNA"/>
</dbReference>
<dbReference type="PANTHER" id="PTHR12385:SF4">
    <property type="entry name" value="PROTEIN PNS1"/>
    <property type="match status" value="1"/>
</dbReference>
<feature type="transmembrane region" description="Helical" evidence="7">
    <location>
        <begin position="809"/>
        <end position="832"/>
    </location>
</feature>
<protein>
    <submittedName>
        <fullName evidence="8">Plasma-membrane choline transporter family protein</fullName>
    </submittedName>
</protein>
<feature type="transmembrane region" description="Helical" evidence="7">
    <location>
        <begin position="704"/>
        <end position="729"/>
    </location>
</feature>
<dbReference type="PANTHER" id="PTHR12385">
    <property type="entry name" value="CHOLINE TRANSPORTER-LIKE (SLC FAMILY 44)"/>
    <property type="match status" value="1"/>
</dbReference>
<gene>
    <name evidence="8" type="ORF">IV203_016514</name>
</gene>
<name>A0A9K3KQ31_9STRA</name>
<evidence type="ECO:0000256" key="5">
    <source>
        <dbReference type="ARBA" id="ARBA00023136"/>
    </source>
</evidence>
<keyword evidence="9" id="KW-1185">Reference proteome</keyword>
<feature type="compositionally biased region" description="Polar residues" evidence="6">
    <location>
        <begin position="1"/>
        <end position="10"/>
    </location>
</feature>
<keyword evidence="4 7" id="KW-1133">Transmembrane helix</keyword>
<feature type="compositionally biased region" description="Low complexity" evidence="6">
    <location>
        <begin position="282"/>
        <end position="292"/>
    </location>
</feature>
<feature type="compositionally biased region" description="Polar residues" evidence="6">
    <location>
        <begin position="114"/>
        <end position="133"/>
    </location>
</feature>
<dbReference type="Pfam" id="PF04515">
    <property type="entry name" value="Choline_transpo"/>
    <property type="match status" value="1"/>
</dbReference>
<evidence type="ECO:0000256" key="3">
    <source>
        <dbReference type="ARBA" id="ARBA00022692"/>
    </source>
</evidence>
<evidence type="ECO:0000313" key="8">
    <source>
        <dbReference type="EMBL" id="KAG7347809.1"/>
    </source>
</evidence>
<feature type="transmembrane region" description="Helical" evidence="7">
    <location>
        <begin position="655"/>
        <end position="684"/>
    </location>
</feature>
<feature type="region of interest" description="Disordered" evidence="6">
    <location>
        <begin position="225"/>
        <end position="254"/>
    </location>
</feature>
<evidence type="ECO:0000313" key="9">
    <source>
        <dbReference type="Proteomes" id="UP000693970"/>
    </source>
</evidence>
<keyword evidence="5 7" id="KW-0472">Membrane</keyword>
<organism evidence="8 9">
    <name type="scientific">Nitzschia inconspicua</name>
    <dbReference type="NCBI Taxonomy" id="303405"/>
    <lineage>
        <taxon>Eukaryota</taxon>
        <taxon>Sar</taxon>
        <taxon>Stramenopiles</taxon>
        <taxon>Ochrophyta</taxon>
        <taxon>Bacillariophyta</taxon>
        <taxon>Bacillariophyceae</taxon>
        <taxon>Bacillariophycidae</taxon>
        <taxon>Bacillariales</taxon>
        <taxon>Bacillariaceae</taxon>
        <taxon>Nitzschia</taxon>
    </lineage>
</organism>
<feature type="transmembrane region" description="Helical" evidence="7">
    <location>
        <begin position="852"/>
        <end position="881"/>
    </location>
</feature>
<feature type="transmembrane region" description="Helical" evidence="7">
    <location>
        <begin position="509"/>
        <end position="535"/>
    </location>
</feature>
<feature type="compositionally biased region" description="Polar residues" evidence="6">
    <location>
        <begin position="27"/>
        <end position="50"/>
    </location>
</feature>
<comment type="similarity">
    <text evidence="2">Belongs to the CTL (choline transporter-like) family.</text>
</comment>
<feature type="compositionally biased region" description="Polar residues" evidence="6">
    <location>
        <begin position="57"/>
        <end position="74"/>
    </location>
</feature>
<feature type="region of interest" description="Disordered" evidence="6">
    <location>
        <begin position="275"/>
        <end position="347"/>
    </location>
</feature>
<comment type="subcellular location">
    <subcellularLocation>
        <location evidence="1">Membrane</location>
        <topology evidence="1">Multi-pass membrane protein</topology>
    </subcellularLocation>
</comment>
<evidence type="ECO:0000256" key="6">
    <source>
        <dbReference type="SAM" id="MobiDB-lite"/>
    </source>
</evidence>
<feature type="transmembrane region" description="Helical" evidence="7">
    <location>
        <begin position="608"/>
        <end position="634"/>
    </location>
</feature>
<evidence type="ECO:0000256" key="7">
    <source>
        <dbReference type="SAM" id="Phobius"/>
    </source>
</evidence>
<dbReference type="InterPro" id="IPR007603">
    <property type="entry name" value="Choline_transptr-like"/>
</dbReference>
<evidence type="ECO:0000256" key="1">
    <source>
        <dbReference type="ARBA" id="ARBA00004141"/>
    </source>
</evidence>
<feature type="compositionally biased region" description="Basic residues" evidence="6">
    <location>
        <begin position="235"/>
        <end position="249"/>
    </location>
</feature>
<dbReference type="GO" id="GO:0022857">
    <property type="term" value="F:transmembrane transporter activity"/>
    <property type="evidence" value="ECO:0007669"/>
    <property type="project" value="InterPro"/>
</dbReference>
<dbReference type="AlphaFoldDB" id="A0A9K3KQ31"/>
<feature type="region of interest" description="Disordered" evidence="6">
    <location>
        <begin position="1"/>
        <end position="147"/>
    </location>
</feature>
<evidence type="ECO:0000256" key="4">
    <source>
        <dbReference type="ARBA" id="ARBA00022989"/>
    </source>
</evidence>
<evidence type="ECO:0000256" key="2">
    <source>
        <dbReference type="ARBA" id="ARBA00007168"/>
    </source>
</evidence>
<comment type="caution">
    <text evidence="8">The sequence shown here is derived from an EMBL/GenBank/DDBJ whole genome shotgun (WGS) entry which is preliminary data.</text>
</comment>
<feature type="transmembrane region" description="Helical" evidence="7">
    <location>
        <begin position="568"/>
        <end position="588"/>
    </location>
</feature>
<feature type="transmembrane region" description="Helical" evidence="7">
    <location>
        <begin position="541"/>
        <end position="561"/>
    </location>
</feature>
<dbReference type="OrthoDB" id="44736at2759"/>
<proteinExistence type="inferred from homology"/>
<reference evidence="8" key="2">
    <citation type="submission" date="2021-04" db="EMBL/GenBank/DDBJ databases">
        <authorList>
            <person name="Podell S."/>
        </authorList>
    </citation>
    <scope>NUCLEOTIDE SEQUENCE</scope>
    <source>
        <strain evidence="8">Hildebrandi</strain>
    </source>
</reference>
<dbReference type="GO" id="GO:0016020">
    <property type="term" value="C:membrane"/>
    <property type="evidence" value="ECO:0007669"/>
    <property type="project" value="UniProtKB-SubCell"/>
</dbReference>
<feature type="compositionally biased region" description="Low complexity" evidence="6">
    <location>
        <begin position="78"/>
        <end position="113"/>
    </location>
</feature>